<evidence type="ECO:0000256" key="2">
    <source>
        <dbReference type="ARBA" id="ARBA00022771"/>
    </source>
</evidence>
<accession>A0A077Z2F9</accession>
<dbReference type="InterPro" id="IPR003656">
    <property type="entry name" value="Znf_BED"/>
</dbReference>
<dbReference type="GO" id="GO:0008270">
    <property type="term" value="F:zinc ion binding"/>
    <property type="evidence" value="ECO:0007669"/>
    <property type="project" value="UniProtKB-KW"/>
</dbReference>
<evidence type="ECO:0000256" key="1">
    <source>
        <dbReference type="ARBA" id="ARBA00022723"/>
    </source>
</evidence>
<evidence type="ECO:0000313" key="6">
    <source>
        <dbReference type="EMBL" id="CDW54206.1"/>
    </source>
</evidence>
<dbReference type="Proteomes" id="UP000030665">
    <property type="component" value="Unassembled WGS sequence"/>
</dbReference>
<keyword evidence="1" id="KW-0479">Metal-binding</keyword>
<dbReference type="EMBL" id="HG805884">
    <property type="protein sequence ID" value="CDW54206.1"/>
    <property type="molecule type" value="Genomic_DNA"/>
</dbReference>
<dbReference type="OrthoDB" id="10068674at2759"/>
<gene>
    <name evidence="6" type="ORF">TTRE_0000247601</name>
</gene>
<reference evidence="6" key="1">
    <citation type="submission" date="2014-01" db="EMBL/GenBank/DDBJ databases">
        <authorList>
            <person name="Aslett M."/>
        </authorList>
    </citation>
    <scope>NUCLEOTIDE SEQUENCE</scope>
</reference>
<dbReference type="STRING" id="36087.A0A077Z2F9"/>
<evidence type="ECO:0000313" key="7">
    <source>
        <dbReference type="Proteomes" id="UP000030665"/>
    </source>
</evidence>
<dbReference type="GO" id="GO:0003677">
    <property type="term" value="F:DNA binding"/>
    <property type="evidence" value="ECO:0007669"/>
    <property type="project" value="InterPro"/>
</dbReference>
<dbReference type="PANTHER" id="PTHR45913">
    <property type="entry name" value="EPM2A-INTERACTING PROTEIN 1"/>
    <property type="match status" value="1"/>
</dbReference>
<dbReference type="PANTHER" id="PTHR45913:SF22">
    <property type="entry name" value="SCAN BOX DOMAIN-CONTAINING PROTEIN"/>
    <property type="match status" value="1"/>
</dbReference>
<evidence type="ECO:0000259" key="5">
    <source>
        <dbReference type="Pfam" id="PF02892"/>
    </source>
</evidence>
<reference evidence="6" key="2">
    <citation type="submission" date="2014-03" db="EMBL/GenBank/DDBJ databases">
        <title>The whipworm genome and dual-species transcriptomics of an intimate host-pathogen interaction.</title>
        <authorList>
            <person name="Foth B.J."/>
            <person name="Tsai I.J."/>
            <person name="Reid A.J."/>
            <person name="Bancroft A.J."/>
            <person name="Nichol S."/>
            <person name="Tracey A."/>
            <person name="Holroyd N."/>
            <person name="Cotton J.A."/>
            <person name="Stanley E.J."/>
            <person name="Zarowiecki M."/>
            <person name="Liu J.Z."/>
            <person name="Huckvale T."/>
            <person name="Cooper P.J."/>
            <person name="Grencis R.K."/>
            <person name="Berriman M."/>
        </authorList>
    </citation>
    <scope>NUCLEOTIDE SEQUENCE [LARGE SCALE GENOMIC DNA]</scope>
</reference>
<feature type="domain" description="BED-type" evidence="5">
    <location>
        <begin position="26"/>
        <end position="58"/>
    </location>
</feature>
<keyword evidence="2" id="KW-0863">Zinc-finger</keyword>
<protein>
    <submittedName>
        <fullName evidence="6">Zf-BED domain containing protein</fullName>
    </submittedName>
</protein>
<proteinExistence type="predicted"/>
<evidence type="ECO:0000256" key="3">
    <source>
        <dbReference type="ARBA" id="ARBA00022833"/>
    </source>
</evidence>
<organism evidence="6 7">
    <name type="scientific">Trichuris trichiura</name>
    <name type="common">Whipworm</name>
    <name type="synonym">Trichocephalus trichiurus</name>
    <dbReference type="NCBI Taxonomy" id="36087"/>
    <lineage>
        <taxon>Eukaryota</taxon>
        <taxon>Metazoa</taxon>
        <taxon>Ecdysozoa</taxon>
        <taxon>Nematoda</taxon>
        <taxon>Enoplea</taxon>
        <taxon>Dorylaimia</taxon>
        <taxon>Trichinellida</taxon>
        <taxon>Trichuridae</taxon>
        <taxon>Trichuris</taxon>
    </lineage>
</organism>
<dbReference type="Pfam" id="PF02892">
    <property type="entry name" value="zf-BED"/>
    <property type="match status" value="1"/>
</dbReference>
<name>A0A077Z2F9_TRITR</name>
<sequence>MAQASKKCRQYSSEYLRFGFAVIPGTEQLPVCLLCERVFSNETMKPSRMKRHLKRRHPNMSNKEVSHYRALREKVMKKRTPNSKADRDGLAASYRISMLIAKAGKPHTIGEKLMMPAIAEVLETVLQQNAHDVTRKISLSNVTVQRRIDAMTKNTEETLWCMLREREFSLQLDESTLPGNESLLVAYA</sequence>
<feature type="region of interest" description="Disordered" evidence="4">
    <location>
        <begin position="46"/>
        <end position="65"/>
    </location>
</feature>
<evidence type="ECO:0000256" key="4">
    <source>
        <dbReference type="SAM" id="MobiDB-lite"/>
    </source>
</evidence>
<keyword evidence="3" id="KW-0862">Zinc</keyword>
<dbReference type="AlphaFoldDB" id="A0A077Z2F9"/>
<feature type="compositionally biased region" description="Basic residues" evidence="4">
    <location>
        <begin position="47"/>
        <end position="58"/>
    </location>
</feature>
<keyword evidence="7" id="KW-1185">Reference proteome</keyword>